<protein>
    <submittedName>
        <fullName evidence="2">NADH-flavin reductase</fullName>
    </submittedName>
</protein>
<dbReference type="SUPFAM" id="SSF51735">
    <property type="entry name" value="NAD(P)-binding Rossmann-fold domains"/>
    <property type="match status" value="1"/>
</dbReference>
<dbReference type="PANTHER" id="PTHR43355:SF2">
    <property type="entry name" value="FLAVIN REDUCTASE (NADPH)"/>
    <property type="match status" value="1"/>
</dbReference>
<dbReference type="RefSeq" id="WP_309936617.1">
    <property type="nucleotide sequence ID" value="NZ_AP025305.1"/>
</dbReference>
<proteinExistence type="predicted"/>
<dbReference type="InterPro" id="IPR016040">
    <property type="entry name" value="NAD(P)-bd_dom"/>
</dbReference>
<dbReference type="InterPro" id="IPR036291">
    <property type="entry name" value="NAD(P)-bd_dom_sf"/>
</dbReference>
<feature type="domain" description="NAD(P)-binding" evidence="1">
    <location>
        <begin position="9"/>
        <end position="199"/>
    </location>
</feature>
<dbReference type="Proteomes" id="UP001185092">
    <property type="component" value="Unassembled WGS sequence"/>
</dbReference>
<dbReference type="PANTHER" id="PTHR43355">
    <property type="entry name" value="FLAVIN REDUCTASE (NADPH)"/>
    <property type="match status" value="1"/>
</dbReference>
<accession>A0AAE3XJI1</accession>
<dbReference type="GO" id="GO:0004074">
    <property type="term" value="F:biliverdin reductase [NAD(P)H] activity"/>
    <property type="evidence" value="ECO:0007669"/>
    <property type="project" value="TreeGrafter"/>
</dbReference>
<dbReference type="Pfam" id="PF13460">
    <property type="entry name" value="NAD_binding_10"/>
    <property type="match status" value="1"/>
</dbReference>
<keyword evidence="3" id="KW-1185">Reference proteome</keyword>
<gene>
    <name evidence="2" type="ORF">HNQ88_000149</name>
</gene>
<dbReference type="AlphaFoldDB" id="A0AAE3XJI1"/>
<comment type="caution">
    <text evidence="2">The sequence shown here is derived from an EMBL/GenBank/DDBJ whole genome shotgun (WGS) entry which is preliminary data.</text>
</comment>
<dbReference type="GO" id="GO:0042602">
    <property type="term" value="F:riboflavin reductase (NADPH) activity"/>
    <property type="evidence" value="ECO:0007669"/>
    <property type="project" value="TreeGrafter"/>
</dbReference>
<dbReference type="InterPro" id="IPR051606">
    <property type="entry name" value="Polyketide_Oxido-like"/>
</dbReference>
<evidence type="ECO:0000313" key="2">
    <source>
        <dbReference type="EMBL" id="MDR6237173.1"/>
    </source>
</evidence>
<organism evidence="2 3">
    <name type="scientific">Aureibacter tunicatorum</name>
    <dbReference type="NCBI Taxonomy" id="866807"/>
    <lineage>
        <taxon>Bacteria</taxon>
        <taxon>Pseudomonadati</taxon>
        <taxon>Bacteroidota</taxon>
        <taxon>Cytophagia</taxon>
        <taxon>Cytophagales</taxon>
        <taxon>Persicobacteraceae</taxon>
        <taxon>Aureibacter</taxon>
    </lineage>
</organism>
<dbReference type="Gene3D" id="3.40.50.720">
    <property type="entry name" value="NAD(P)-binding Rossmann-like Domain"/>
    <property type="match status" value="1"/>
</dbReference>
<sequence length="212" mass="23840">MAKQITIFGATGFVGKKLIRLAIERGYKIKALARSKNKLKEFESKIEIIEGDYFDLNKIDEAIHGSSAILSTIGPPLKAKGIDESKYHDSLNHLINRLEKKGSTKFINISGAAIKFPDEKLSFKRKALRLMLNLMAQQMINVKDGELEILTNSNIDFISIRPPMIKDIQGEYSVNDNSLVSMSVGVDQICNFMLDNIDNDQWRRKAPLIGNI</sequence>
<dbReference type="EMBL" id="JAVDQD010000001">
    <property type="protein sequence ID" value="MDR6237173.1"/>
    <property type="molecule type" value="Genomic_DNA"/>
</dbReference>
<reference evidence="2" key="1">
    <citation type="submission" date="2023-07" db="EMBL/GenBank/DDBJ databases">
        <title>Genomic Encyclopedia of Type Strains, Phase IV (KMG-IV): sequencing the most valuable type-strain genomes for metagenomic binning, comparative biology and taxonomic classification.</title>
        <authorList>
            <person name="Goeker M."/>
        </authorList>
    </citation>
    <scope>NUCLEOTIDE SEQUENCE</scope>
    <source>
        <strain evidence="2">DSM 26174</strain>
    </source>
</reference>
<evidence type="ECO:0000259" key="1">
    <source>
        <dbReference type="Pfam" id="PF13460"/>
    </source>
</evidence>
<name>A0AAE3XJI1_9BACT</name>
<evidence type="ECO:0000313" key="3">
    <source>
        <dbReference type="Proteomes" id="UP001185092"/>
    </source>
</evidence>